<proteinExistence type="predicted"/>
<dbReference type="Gene3D" id="3.40.50.10320">
    <property type="entry name" value="LmbE-like"/>
    <property type="match status" value="1"/>
</dbReference>
<dbReference type="SUPFAM" id="SSF102588">
    <property type="entry name" value="LmbE-like"/>
    <property type="match status" value="1"/>
</dbReference>
<keyword evidence="2" id="KW-1185">Reference proteome</keyword>
<comment type="caution">
    <text evidence="1">The sequence shown here is derived from an EMBL/GenBank/DDBJ whole genome shotgun (WGS) entry which is preliminary data.</text>
</comment>
<dbReference type="RefSeq" id="WP_310236557.1">
    <property type="nucleotide sequence ID" value="NZ_JAVDWO010000011.1"/>
</dbReference>
<evidence type="ECO:0000313" key="1">
    <source>
        <dbReference type="EMBL" id="MDR7193889.1"/>
    </source>
</evidence>
<gene>
    <name evidence="1" type="ORF">J2W68_002630</name>
</gene>
<dbReference type="Proteomes" id="UP001256588">
    <property type="component" value="Unassembled WGS sequence"/>
</dbReference>
<dbReference type="InterPro" id="IPR024078">
    <property type="entry name" value="LmbE-like_dom_sf"/>
</dbReference>
<dbReference type="PANTHER" id="PTHR12993">
    <property type="entry name" value="N-ACETYLGLUCOSAMINYL-PHOSPHATIDYLINOSITOL DE-N-ACETYLASE-RELATED"/>
    <property type="match status" value="1"/>
</dbReference>
<organism evidence="1 2">
    <name type="scientific">Luteimonas terrae</name>
    <dbReference type="NCBI Taxonomy" id="1530191"/>
    <lineage>
        <taxon>Bacteria</taxon>
        <taxon>Pseudomonadati</taxon>
        <taxon>Pseudomonadota</taxon>
        <taxon>Gammaproteobacteria</taxon>
        <taxon>Lysobacterales</taxon>
        <taxon>Lysobacteraceae</taxon>
        <taxon>Luteimonas</taxon>
    </lineage>
</organism>
<reference evidence="1 2" key="1">
    <citation type="submission" date="2023-07" db="EMBL/GenBank/DDBJ databases">
        <title>Sorghum-associated microbial communities from plants grown in Nebraska, USA.</title>
        <authorList>
            <person name="Schachtman D."/>
        </authorList>
    </citation>
    <scope>NUCLEOTIDE SEQUENCE [LARGE SCALE GENOMIC DNA]</scope>
    <source>
        <strain evidence="1 2">4099</strain>
    </source>
</reference>
<evidence type="ECO:0000313" key="2">
    <source>
        <dbReference type="Proteomes" id="UP001256588"/>
    </source>
</evidence>
<protein>
    <submittedName>
        <fullName evidence="1">LmbE family N-acetylglucosaminyl deacetylase</fullName>
    </submittedName>
</protein>
<sequence>MAAVSLESQHDAPRIAGDGVPESAWRRSAWLAALPAQSASDWLAGVARLVIVSPHPDDEALGCGGLIATACAIGLPVRVVSVTDGEACYPDSPVWPAQRLRIVRRRELECALAILGVEIDGIDTLDIGDGRVSERESALVRALAPVLHTGDRVLTTWRGDGHPDHEATARAVERAAAERGARVVQFPVWAWHWLSPDVPVSPLPGAQRLVLTPAACRAKAAALGCFVSQLHDDRPGMPAPILPPHVLERFDRDFEVVLP</sequence>
<name>A0ABU1XYM7_9GAMM</name>
<dbReference type="InterPro" id="IPR003737">
    <property type="entry name" value="GlcNAc_PI_deacetylase-related"/>
</dbReference>
<dbReference type="Pfam" id="PF02585">
    <property type="entry name" value="PIG-L"/>
    <property type="match status" value="1"/>
</dbReference>
<dbReference type="PANTHER" id="PTHR12993:SF29">
    <property type="entry name" value="BLR3841 PROTEIN"/>
    <property type="match status" value="1"/>
</dbReference>
<dbReference type="EMBL" id="JAVDWO010000011">
    <property type="protein sequence ID" value="MDR7193889.1"/>
    <property type="molecule type" value="Genomic_DNA"/>
</dbReference>
<accession>A0ABU1XYM7</accession>